<evidence type="ECO:0000313" key="12">
    <source>
        <dbReference type="EMBL" id="GFG38940.1"/>
    </source>
</evidence>
<keyword evidence="4 9" id="KW-1133">Transmembrane helix</keyword>
<dbReference type="GO" id="GO:0008188">
    <property type="term" value="F:neuropeptide receptor activity"/>
    <property type="evidence" value="ECO:0007669"/>
    <property type="project" value="TreeGrafter"/>
</dbReference>
<dbReference type="PANTHER" id="PTHR45695:SF26">
    <property type="entry name" value="NEUROPEPTIDE CCHAMIDE-1 RECEPTOR"/>
    <property type="match status" value="1"/>
</dbReference>
<gene>
    <name evidence="12" type="ORF">Cfor_10228</name>
</gene>
<name>A0A6L2Q4S1_COPFO</name>
<keyword evidence="7" id="KW-0675">Receptor</keyword>
<evidence type="ECO:0000256" key="8">
    <source>
        <dbReference type="ARBA" id="ARBA00023224"/>
    </source>
</evidence>
<dbReference type="SUPFAM" id="SSF81321">
    <property type="entry name" value="Family A G protein-coupled receptor-like"/>
    <property type="match status" value="1"/>
</dbReference>
<evidence type="ECO:0000256" key="4">
    <source>
        <dbReference type="ARBA" id="ARBA00022989"/>
    </source>
</evidence>
<feature type="domain" description="G-protein coupled receptors family 1 profile" evidence="11">
    <location>
        <begin position="73"/>
        <end position="332"/>
    </location>
</feature>
<protein>
    <recommendedName>
        <fullName evidence="11">G-protein coupled receptors family 1 profile domain-containing protein</fullName>
    </recommendedName>
</protein>
<evidence type="ECO:0000256" key="3">
    <source>
        <dbReference type="ARBA" id="ARBA00022692"/>
    </source>
</evidence>
<dbReference type="Gene3D" id="1.20.1070.10">
    <property type="entry name" value="Rhodopsin 7-helix transmembrane proteins"/>
    <property type="match status" value="1"/>
</dbReference>
<keyword evidence="5" id="KW-0297">G-protein coupled receptor</keyword>
<feature type="transmembrane region" description="Helical" evidence="9">
    <location>
        <begin position="307"/>
        <end position="335"/>
    </location>
</feature>
<evidence type="ECO:0000256" key="1">
    <source>
        <dbReference type="ARBA" id="ARBA00004141"/>
    </source>
</evidence>
<evidence type="ECO:0000256" key="6">
    <source>
        <dbReference type="ARBA" id="ARBA00023136"/>
    </source>
</evidence>
<organism evidence="12 13">
    <name type="scientific">Coptotermes formosanus</name>
    <name type="common">Formosan subterranean termite</name>
    <dbReference type="NCBI Taxonomy" id="36987"/>
    <lineage>
        <taxon>Eukaryota</taxon>
        <taxon>Metazoa</taxon>
        <taxon>Ecdysozoa</taxon>
        <taxon>Arthropoda</taxon>
        <taxon>Hexapoda</taxon>
        <taxon>Insecta</taxon>
        <taxon>Pterygota</taxon>
        <taxon>Neoptera</taxon>
        <taxon>Polyneoptera</taxon>
        <taxon>Dictyoptera</taxon>
        <taxon>Blattodea</taxon>
        <taxon>Blattoidea</taxon>
        <taxon>Termitoidae</taxon>
        <taxon>Rhinotermitidae</taxon>
        <taxon>Coptotermes</taxon>
    </lineage>
</organism>
<feature type="transmembrane region" description="Helical" evidence="9">
    <location>
        <begin position="134"/>
        <end position="155"/>
    </location>
</feature>
<feature type="transmembrane region" description="Helical" evidence="9">
    <location>
        <begin position="93"/>
        <end position="114"/>
    </location>
</feature>
<keyword evidence="3 9" id="KW-0812">Transmembrane</keyword>
<evidence type="ECO:0000256" key="5">
    <source>
        <dbReference type="ARBA" id="ARBA00023040"/>
    </source>
</evidence>
<evidence type="ECO:0000256" key="2">
    <source>
        <dbReference type="ARBA" id="ARBA00010663"/>
    </source>
</evidence>
<dbReference type="PROSITE" id="PS50262">
    <property type="entry name" value="G_PROTEIN_RECEP_F1_2"/>
    <property type="match status" value="1"/>
</dbReference>
<dbReference type="PRINTS" id="PR00237">
    <property type="entry name" value="GPCRRHODOPSN"/>
</dbReference>
<feature type="transmembrane region" description="Helical" evidence="9">
    <location>
        <begin position="61"/>
        <end position="81"/>
    </location>
</feature>
<sequence>MALALAFVLLLPCGIYGHSSGHGGVTNVPPRSSTRVIFNSAVDVDEAFERFRVVKKYLDPVILGMIFIFGSVANVTLFVIMARQEEMRSAANACIFSMAVGDTLSLIVNVPIFYAHLRSEKWTVGVTLCKLMWFSSDFAVGVSIFAVAMLSVQRYHGIVNTNVYVYSGRLAVRSRVVSRVIVAFIWILSFSFAVRTAVTSDVEDDVCWSVAGAYGVQFAKNIALMNLFVFCIIPLCVTAVFYGLTARYLFASAREMPGEMSSVHEKIKYARRKGAKTVLGLAVVFFVSYVPWYVWQVVFLAHYNTHYQIAVCTYTVLYYLFFCSLVFNPVALYCVSSTWRRHFNRYLFCVREADVKRADEKRTAAKSKSNFLTSSTNLTALSVEDKGL</sequence>
<comment type="caution">
    <text evidence="12">The sequence shown here is derived from an EMBL/GenBank/DDBJ whole genome shotgun (WGS) entry which is preliminary data.</text>
</comment>
<dbReference type="InterPro" id="IPR017452">
    <property type="entry name" value="GPCR_Rhodpsn_7TM"/>
</dbReference>
<dbReference type="EMBL" id="BLKM01000837">
    <property type="protein sequence ID" value="GFG38940.1"/>
    <property type="molecule type" value="Genomic_DNA"/>
</dbReference>
<keyword evidence="10" id="KW-0732">Signal</keyword>
<proteinExistence type="inferred from homology"/>
<comment type="similarity">
    <text evidence="2">Belongs to the G-protein coupled receptor 1 family.</text>
</comment>
<feature type="signal peptide" evidence="10">
    <location>
        <begin position="1"/>
        <end position="17"/>
    </location>
</feature>
<evidence type="ECO:0000259" key="11">
    <source>
        <dbReference type="PROSITE" id="PS50262"/>
    </source>
</evidence>
<dbReference type="InParanoid" id="A0A6L2Q4S1"/>
<accession>A0A6L2Q4S1</accession>
<evidence type="ECO:0000313" key="13">
    <source>
        <dbReference type="Proteomes" id="UP000502823"/>
    </source>
</evidence>
<dbReference type="PANTHER" id="PTHR45695">
    <property type="entry name" value="LEUCOKININ RECEPTOR-RELATED"/>
    <property type="match status" value="1"/>
</dbReference>
<dbReference type="Pfam" id="PF00001">
    <property type="entry name" value="7tm_1"/>
    <property type="match status" value="1"/>
</dbReference>
<evidence type="ECO:0000256" key="9">
    <source>
        <dbReference type="SAM" id="Phobius"/>
    </source>
</evidence>
<dbReference type="OrthoDB" id="10049706at2759"/>
<feature type="transmembrane region" description="Helical" evidence="9">
    <location>
        <begin position="176"/>
        <end position="194"/>
    </location>
</feature>
<dbReference type="AlphaFoldDB" id="A0A6L2Q4S1"/>
<feature type="transmembrane region" description="Helical" evidence="9">
    <location>
        <begin position="278"/>
        <end position="295"/>
    </location>
</feature>
<keyword evidence="8" id="KW-0807">Transducer</keyword>
<reference evidence="13" key="1">
    <citation type="submission" date="2020-01" db="EMBL/GenBank/DDBJ databases">
        <title>Draft genome sequence of the Termite Coptotermes fromosanus.</title>
        <authorList>
            <person name="Itakura S."/>
            <person name="Yosikawa Y."/>
            <person name="Umezawa K."/>
        </authorList>
    </citation>
    <scope>NUCLEOTIDE SEQUENCE [LARGE SCALE GENOMIC DNA]</scope>
</reference>
<evidence type="ECO:0000256" key="10">
    <source>
        <dbReference type="SAM" id="SignalP"/>
    </source>
</evidence>
<dbReference type="GO" id="GO:0005886">
    <property type="term" value="C:plasma membrane"/>
    <property type="evidence" value="ECO:0007669"/>
    <property type="project" value="TreeGrafter"/>
</dbReference>
<dbReference type="InterPro" id="IPR000276">
    <property type="entry name" value="GPCR_Rhodpsn"/>
</dbReference>
<comment type="subcellular location">
    <subcellularLocation>
        <location evidence="1">Membrane</location>
        <topology evidence="1">Multi-pass membrane protein</topology>
    </subcellularLocation>
</comment>
<evidence type="ECO:0000256" key="7">
    <source>
        <dbReference type="ARBA" id="ARBA00023170"/>
    </source>
</evidence>
<feature type="chain" id="PRO_5026737479" description="G-protein coupled receptors family 1 profile domain-containing protein" evidence="10">
    <location>
        <begin position="18"/>
        <end position="388"/>
    </location>
</feature>
<keyword evidence="6 9" id="KW-0472">Membrane</keyword>
<feature type="transmembrane region" description="Helical" evidence="9">
    <location>
        <begin position="227"/>
        <end position="250"/>
    </location>
</feature>
<dbReference type="Proteomes" id="UP000502823">
    <property type="component" value="Unassembled WGS sequence"/>
</dbReference>
<keyword evidence="13" id="KW-1185">Reference proteome</keyword>